<keyword evidence="3 5" id="KW-0378">Hydrolase</keyword>
<dbReference type="InterPro" id="IPR000209">
    <property type="entry name" value="Peptidase_S8/S53_dom"/>
</dbReference>
<dbReference type="GO" id="GO:0005886">
    <property type="term" value="C:plasma membrane"/>
    <property type="evidence" value="ECO:0007669"/>
    <property type="project" value="TreeGrafter"/>
</dbReference>
<dbReference type="SUPFAM" id="SSF103515">
    <property type="entry name" value="Autotransporter"/>
    <property type="match status" value="1"/>
</dbReference>
<evidence type="ECO:0000256" key="3">
    <source>
        <dbReference type="ARBA" id="ARBA00022801"/>
    </source>
</evidence>
<evidence type="ECO:0000256" key="2">
    <source>
        <dbReference type="ARBA" id="ARBA00022729"/>
    </source>
</evidence>
<dbReference type="PROSITE" id="PS51208">
    <property type="entry name" value="AUTOTRANSPORTER"/>
    <property type="match status" value="1"/>
</dbReference>
<feature type="active site" description="Charge relay system" evidence="5">
    <location>
        <position position="145"/>
    </location>
</feature>
<dbReference type="InterPro" id="IPR005546">
    <property type="entry name" value="Autotransporte_beta"/>
</dbReference>
<dbReference type="PROSITE" id="PS51892">
    <property type="entry name" value="SUBTILASE"/>
    <property type="match status" value="1"/>
</dbReference>
<dbReference type="PANTHER" id="PTHR42884:SF14">
    <property type="entry name" value="NEUROENDOCRINE CONVERTASE 1"/>
    <property type="match status" value="1"/>
</dbReference>
<accession>A0A261USD7</accession>
<evidence type="ECO:0000256" key="5">
    <source>
        <dbReference type="PROSITE-ProRule" id="PRU01240"/>
    </source>
</evidence>
<dbReference type="InterPro" id="IPR023828">
    <property type="entry name" value="Peptidase_S8_Ser-AS"/>
</dbReference>
<comment type="caution">
    <text evidence="8">The sequence shown here is derived from an EMBL/GenBank/DDBJ whole genome shotgun (WGS) entry which is preliminary data.</text>
</comment>
<dbReference type="Gene3D" id="2.40.128.130">
    <property type="entry name" value="Autotransporter beta-domain"/>
    <property type="match status" value="1"/>
</dbReference>
<feature type="active site" description="Charge relay system" evidence="5">
    <location>
        <position position="401"/>
    </location>
</feature>
<dbReference type="InterPro" id="IPR034061">
    <property type="entry name" value="Peptidases_S8_Autotransporter"/>
</dbReference>
<evidence type="ECO:0000256" key="4">
    <source>
        <dbReference type="ARBA" id="ARBA00022825"/>
    </source>
</evidence>
<evidence type="ECO:0000313" key="8">
    <source>
        <dbReference type="EMBL" id="OZI64467.1"/>
    </source>
</evidence>
<dbReference type="GO" id="GO:0019867">
    <property type="term" value="C:outer membrane"/>
    <property type="evidence" value="ECO:0007669"/>
    <property type="project" value="InterPro"/>
</dbReference>
<dbReference type="Gene3D" id="3.40.50.200">
    <property type="entry name" value="Peptidase S8/S53 domain"/>
    <property type="match status" value="1"/>
</dbReference>
<dbReference type="AlphaFoldDB" id="A0A261USD7"/>
<dbReference type="GO" id="GO:0016485">
    <property type="term" value="P:protein processing"/>
    <property type="evidence" value="ECO:0007669"/>
    <property type="project" value="TreeGrafter"/>
</dbReference>
<feature type="active site" description="Charge relay system" evidence="5">
    <location>
        <position position="111"/>
    </location>
</feature>
<reference evidence="9" key="1">
    <citation type="submission" date="2017-05" db="EMBL/GenBank/DDBJ databases">
        <title>Complete and WGS of Bordetella genogroups.</title>
        <authorList>
            <person name="Spilker T."/>
            <person name="Lipuma J."/>
        </authorList>
    </citation>
    <scope>NUCLEOTIDE SEQUENCE [LARGE SCALE GENOMIC DNA]</scope>
    <source>
        <strain evidence="9">AU8856</strain>
    </source>
</reference>
<evidence type="ECO:0000259" key="7">
    <source>
        <dbReference type="PROSITE" id="PS51208"/>
    </source>
</evidence>
<dbReference type="OrthoDB" id="5760545at2"/>
<dbReference type="InterPro" id="IPR006315">
    <property type="entry name" value="OM_autotransptr_brl_dom"/>
</dbReference>
<dbReference type="SUPFAM" id="SSF51126">
    <property type="entry name" value="Pectin lyase-like"/>
    <property type="match status" value="1"/>
</dbReference>
<keyword evidence="4 5" id="KW-0720">Serine protease</keyword>
<dbReference type="PRINTS" id="PR00723">
    <property type="entry name" value="SUBTILISIN"/>
</dbReference>
<dbReference type="GO" id="GO:0004252">
    <property type="term" value="F:serine-type endopeptidase activity"/>
    <property type="evidence" value="ECO:0007669"/>
    <property type="project" value="UniProtKB-UniRule"/>
</dbReference>
<dbReference type="Pfam" id="PF00082">
    <property type="entry name" value="Peptidase_S8"/>
    <property type="match status" value="1"/>
</dbReference>
<gene>
    <name evidence="8" type="ORF">CAL28_07270</name>
</gene>
<dbReference type="PROSITE" id="PS00138">
    <property type="entry name" value="SUBTILASE_SER"/>
    <property type="match status" value="1"/>
</dbReference>
<feature type="domain" description="Autotransporter" evidence="7">
    <location>
        <begin position="755"/>
        <end position="1041"/>
    </location>
</feature>
<proteinExistence type="inferred from homology"/>
<feature type="region of interest" description="Disordered" evidence="6">
    <location>
        <begin position="1"/>
        <end position="20"/>
    </location>
</feature>
<feature type="compositionally biased region" description="Gly residues" evidence="6">
    <location>
        <begin position="1"/>
        <end position="10"/>
    </location>
</feature>
<name>A0A261USD7_9BORD</name>
<protein>
    <recommendedName>
        <fullName evidence="7">Autotransporter domain-containing protein</fullName>
    </recommendedName>
</protein>
<dbReference type="NCBIfam" id="TIGR01414">
    <property type="entry name" value="autotrans_barl"/>
    <property type="match status" value="1"/>
</dbReference>
<dbReference type="InterPro" id="IPR011050">
    <property type="entry name" value="Pectin_lyase_fold/virulence"/>
</dbReference>
<dbReference type="Proteomes" id="UP000215767">
    <property type="component" value="Unassembled WGS sequence"/>
</dbReference>
<dbReference type="Pfam" id="PF12951">
    <property type="entry name" value="PATR"/>
    <property type="match status" value="1"/>
</dbReference>
<dbReference type="InterPro" id="IPR036852">
    <property type="entry name" value="Peptidase_S8/S53_dom_sf"/>
</dbReference>
<evidence type="ECO:0000256" key="6">
    <source>
        <dbReference type="SAM" id="MobiDB-lite"/>
    </source>
</evidence>
<dbReference type="EMBL" id="NEVS01000002">
    <property type="protein sequence ID" value="OZI64467.1"/>
    <property type="molecule type" value="Genomic_DNA"/>
</dbReference>
<evidence type="ECO:0000313" key="9">
    <source>
        <dbReference type="Proteomes" id="UP000215767"/>
    </source>
</evidence>
<dbReference type="SMART" id="SM00869">
    <property type="entry name" value="Autotransporter"/>
    <property type="match status" value="1"/>
</dbReference>
<comment type="similarity">
    <text evidence="5">Belongs to the peptidase S8 family.</text>
</comment>
<evidence type="ECO:0000256" key="1">
    <source>
        <dbReference type="ARBA" id="ARBA00022670"/>
    </source>
</evidence>
<dbReference type="InterPro" id="IPR036709">
    <property type="entry name" value="Autotransporte_beta_dom_sf"/>
</dbReference>
<dbReference type="SUPFAM" id="SSF52743">
    <property type="entry name" value="Subtilisin-like"/>
    <property type="match status" value="1"/>
</dbReference>
<sequence length="1041" mass="109198">MCSRNQGGGARGRRATAMGGRADGPASVLAVMGGGRRCKTAWRLRIGGGVMAASLLLPAPAYGQDGRPAGSSPDGFRTGEYRALWALEAVHAADAYALGYTGKGVRVAVIDDGDFLDHAEFADRVGPWTQSGPSRSAPAWRVGGHSTAVSGVLGAAKDGRGMHGIAYDASLVPIANETMARAQSALAIRDAIDRGARILNGSYGYDVFPDLYADDGQGNMKPRSQHMQSFYLREGGDGLAAHSDEVEALRYVAAHDAVMVYSAGNDFDRHPVAAAHPASTPLLPYIRPANHFTGVYRIVDEENVFYDPRYRAEDYAALDPSDSRLGRLDFGDVESAVIAVAAVGPSKRIASYSNRCGVAWRWCIAGPGGDEPQPGLSWESSGMYMPQTHGGYSAEYMVGTSFASPMVAGALAVTQQAFPYMTMRQIREIVLTSADRGGHLADRMVYGWGLLDLGRAVKGPVLFGGDGFAPIFDVDTRGHDSWWFNDIDGQGGLTKRGAGLLAMMGHNRYTGPTRVKGGTLAVHGSIARSALTVERGGTLAGSGTVGDAEIFGTVAPGQPGAALRVAGDYVQHAQGVYLAVISADGTSSDRIQVRGKARLDDAVLRIAGLGPHAIGREYTVLQAAGGIQGNYARLPDPYLFLDLEQGLRDADPTRYRVAVRRNATAFASAAHTSNQRAVARALDTAAAGVAPFDLTVMATQVDGLARRFDRWSGEAHASTLGVLNTQSAQAREGMLGRARAMTGGIASAQPQSVVLDETGKATWAQYVGVRDRASGDGEAAGVDATRSGLFFGADMPLQGGVRDGARLGLMAGYTGGGIRVGDRRGTAKVDSYTLGGYGSAPLGTPGKGSGQAGATLRYGASYSWHAVSSRRDTAGLQTAAGRYKAGSAQVFGEAGLPYAMGAVTLEPHAGLAYVDTRRRAFDESGDAGLRAAAAGQRLVYSTLGLRVAGGRTLRDGTRLSLRGGAGWRHAYGETTPMARMRFEQGAAFDVRGAPLARDVMLLEAGATLHADRGMRLSLDYTSQVGRGVQSHAVSANAAWMF</sequence>
<dbReference type="CDD" id="cd04848">
    <property type="entry name" value="Peptidases_S8_Autotransporter_serine_protease_like"/>
    <property type="match status" value="1"/>
</dbReference>
<dbReference type="PANTHER" id="PTHR42884">
    <property type="entry name" value="PROPROTEIN CONVERTASE SUBTILISIN/KEXIN-RELATED"/>
    <property type="match status" value="1"/>
</dbReference>
<dbReference type="InterPro" id="IPR013425">
    <property type="entry name" value="Autotrns_rpt"/>
</dbReference>
<dbReference type="InterPro" id="IPR015500">
    <property type="entry name" value="Peptidase_S8_subtilisin-rel"/>
</dbReference>
<keyword evidence="1 5" id="KW-0645">Protease</keyword>
<keyword evidence="2" id="KW-0732">Signal</keyword>
<dbReference type="Pfam" id="PF03797">
    <property type="entry name" value="Autotransporter"/>
    <property type="match status" value="1"/>
</dbReference>
<keyword evidence="9" id="KW-1185">Reference proteome</keyword>
<dbReference type="NCBIfam" id="TIGR02601">
    <property type="entry name" value="autotrns_rpt"/>
    <property type="match status" value="1"/>
</dbReference>
<organism evidence="8 9">
    <name type="scientific">Bordetella genomosp. 11</name>
    <dbReference type="NCBI Taxonomy" id="1416808"/>
    <lineage>
        <taxon>Bacteria</taxon>
        <taxon>Pseudomonadati</taxon>
        <taxon>Pseudomonadota</taxon>
        <taxon>Betaproteobacteria</taxon>
        <taxon>Burkholderiales</taxon>
        <taxon>Alcaligenaceae</taxon>
        <taxon>Bordetella</taxon>
    </lineage>
</organism>